<evidence type="ECO:0000313" key="1">
    <source>
        <dbReference type="EMBL" id="PMD20050.1"/>
    </source>
</evidence>
<accession>A0A2J6Q192</accession>
<dbReference type="EMBL" id="KZ613486">
    <property type="protein sequence ID" value="PMD20050.1"/>
    <property type="molecule type" value="Genomic_DNA"/>
</dbReference>
<evidence type="ECO:0000313" key="2">
    <source>
        <dbReference type="Proteomes" id="UP000235672"/>
    </source>
</evidence>
<keyword evidence="2" id="KW-1185">Reference proteome</keyword>
<organism evidence="1 2">
    <name type="scientific">Hyaloscypha hepaticicola</name>
    <dbReference type="NCBI Taxonomy" id="2082293"/>
    <lineage>
        <taxon>Eukaryota</taxon>
        <taxon>Fungi</taxon>
        <taxon>Dikarya</taxon>
        <taxon>Ascomycota</taxon>
        <taxon>Pezizomycotina</taxon>
        <taxon>Leotiomycetes</taxon>
        <taxon>Helotiales</taxon>
        <taxon>Hyaloscyphaceae</taxon>
        <taxon>Hyaloscypha</taxon>
    </lineage>
</organism>
<protein>
    <submittedName>
        <fullName evidence="1">Uncharacterized protein</fullName>
    </submittedName>
</protein>
<sequence length="183" mass="21372">MAKRKHVSEGWQIIPQSDEIQRGDDLSPDRQLQLLVLSYLSHMHVALWRDEDSAHERKVNDHLNWGDIRSFRRCTCESECECELRPRLRACYRVDLSWRAKMKFCCSDVCLAWKMFLVMFHFRLLLPGWRAENLGLSGPWLISRRPLKKATGRSIINLSGESIALLEKLALQESDECTSDRRG</sequence>
<name>A0A2J6Q192_9HELO</name>
<proteinExistence type="predicted"/>
<gene>
    <name evidence="1" type="ORF">NA56DRAFT_183546</name>
</gene>
<dbReference type="Proteomes" id="UP000235672">
    <property type="component" value="Unassembled WGS sequence"/>
</dbReference>
<reference evidence="1 2" key="1">
    <citation type="submission" date="2016-05" db="EMBL/GenBank/DDBJ databases">
        <title>A degradative enzymes factory behind the ericoid mycorrhizal symbiosis.</title>
        <authorList>
            <consortium name="DOE Joint Genome Institute"/>
            <person name="Martino E."/>
            <person name="Morin E."/>
            <person name="Grelet G."/>
            <person name="Kuo A."/>
            <person name="Kohler A."/>
            <person name="Daghino S."/>
            <person name="Barry K."/>
            <person name="Choi C."/>
            <person name="Cichocki N."/>
            <person name="Clum A."/>
            <person name="Copeland A."/>
            <person name="Hainaut M."/>
            <person name="Haridas S."/>
            <person name="Labutti K."/>
            <person name="Lindquist E."/>
            <person name="Lipzen A."/>
            <person name="Khouja H.-R."/>
            <person name="Murat C."/>
            <person name="Ohm R."/>
            <person name="Olson A."/>
            <person name="Spatafora J."/>
            <person name="Veneault-Fourrey C."/>
            <person name="Henrissat B."/>
            <person name="Grigoriev I."/>
            <person name="Martin F."/>
            <person name="Perotto S."/>
        </authorList>
    </citation>
    <scope>NUCLEOTIDE SEQUENCE [LARGE SCALE GENOMIC DNA]</scope>
    <source>
        <strain evidence="1 2">UAMH 7357</strain>
    </source>
</reference>
<dbReference type="AlphaFoldDB" id="A0A2J6Q192"/>